<evidence type="ECO:0000256" key="1">
    <source>
        <dbReference type="ARBA" id="ARBA00004651"/>
    </source>
</evidence>
<feature type="transmembrane region" description="Helical" evidence="6">
    <location>
        <begin position="233"/>
        <end position="254"/>
    </location>
</feature>
<evidence type="ECO:0000313" key="7">
    <source>
        <dbReference type="EMBL" id="CAH0417784.1"/>
    </source>
</evidence>
<accession>A0ABM8Z9E3</accession>
<reference evidence="7 8" key="1">
    <citation type="submission" date="2021-11" db="EMBL/GenBank/DDBJ databases">
        <authorList>
            <person name="Depoorter E."/>
        </authorList>
    </citation>
    <scope>NUCLEOTIDE SEQUENCE [LARGE SCALE GENOMIC DNA]</scope>
    <source>
        <strain evidence="7 8">LMG 24286</strain>
    </source>
</reference>
<keyword evidence="4 6" id="KW-1133">Transmembrane helix</keyword>
<feature type="transmembrane region" description="Helical" evidence="6">
    <location>
        <begin position="323"/>
        <end position="342"/>
    </location>
</feature>
<dbReference type="RefSeq" id="WP_284706026.1">
    <property type="nucleotide sequence ID" value="NZ_CAKKNT010000001.1"/>
</dbReference>
<dbReference type="Gene3D" id="1.20.1250.20">
    <property type="entry name" value="MFS general substrate transporter like domains"/>
    <property type="match status" value="1"/>
</dbReference>
<evidence type="ECO:0000256" key="3">
    <source>
        <dbReference type="ARBA" id="ARBA00022692"/>
    </source>
</evidence>
<feature type="transmembrane region" description="Helical" evidence="6">
    <location>
        <begin position="354"/>
        <end position="381"/>
    </location>
</feature>
<feature type="transmembrane region" description="Helical" evidence="6">
    <location>
        <begin position="171"/>
        <end position="190"/>
    </location>
</feature>
<dbReference type="Pfam" id="PF07690">
    <property type="entry name" value="MFS_1"/>
    <property type="match status" value="1"/>
</dbReference>
<dbReference type="EMBL" id="CAKKNT010000001">
    <property type="protein sequence ID" value="CAH0417784.1"/>
    <property type="molecule type" value="Genomic_DNA"/>
</dbReference>
<keyword evidence="3 6" id="KW-0812">Transmembrane</keyword>
<evidence type="ECO:0000256" key="4">
    <source>
        <dbReference type="ARBA" id="ARBA00022989"/>
    </source>
</evidence>
<feature type="transmembrane region" description="Helical" evidence="6">
    <location>
        <begin position="41"/>
        <end position="63"/>
    </location>
</feature>
<dbReference type="InterPro" id="IPR036259">
    <property type="entry name" value="MFS_trans_sf"/>
</dbReference>
<comment type="subcellular location">
    <subcellularLocation>
        <location evidence="1">Cell membrane</location>
        <topology evidence="1">Multi-pass membrane protein</topology>
    </subcellularLocation>
</comment>
<feature type="transmembrane region" description="Helical" evidence="6">
    <location>
        <begin position="387"/>
        <end position="406"/>
    </location>
</feature>
<proteinExistence type="predicted"/>
<feature type="transmembrane region" description="Helical" evidence="6">
    <location>
        <begin position="266"/>
        <end position="288"/>
    </location>
</feature>
<protein>
    <recommendedName>
        <fullName evidence="9">MFS transporter</fullName>
    </recommendedName>
</protein>
<dbReference type="SUPFAM" id="SSF103473">
    <property type="entry name" value="MFS general substrate transporter"/>
    <property type="match status" value="1"/>
</dbReference>
<keyword evidence="2" id="KW-1003">Cell membrane</keyword>
<feature type="transmembrane region" description="Helical" evidence="6">
    <location>
        <begin position="12"/>
        <end position="35"/>
    </location>
</feature>
<evidence type="ECO:0000256" key="6">
    <source>
        <dbReference type="SAM" id="Phobius"/>
    </source>
</evidence>
<evidence type="ECO:0000256" key="5">
    <source>
        <dbReference type="ARBA" id="ARBA00023136"/>
    </source>
</evidence>
<organism evidence="7 8">
    <name type="scientific">Periweissella ghanensis</name>
    <dbReference type="NCBI Taxonomy" id="467997"/>
    <lineage>
        <taxon>Bacteria</taxon>
        <taxon>Bacillati</taxon>
        <taxon>Bacillota</taxon>
        <taxon>Bacilli</taxon>
        <taxon>Lactobacillales</taxon>
        <taxon>Lactobacillaceae</taxon>
        <taxon>Periweissella</taxon>
    </lineage>
</organism>
<keyword evidence="8" id="KW-1185">Reference proteome</keyword>
<evidence type="ECO:0008006" key="9">
    <source>
        <dbReference type="Google" id="ProtNLM"/>
    </source>
</evidence>
<comment type="caution">
    <text evidence="7">The sequence shown here is derived from an EMBL/GenBank/DDBJ whole genome shotgun (WGS) entry which is preliminary data.</text>
</comment>
<dbReference type="PANTHER" id="PTHR23513:SF6">
    <property type="entry name" value="MAJOR FACILITATOR SUPERFAMILY ASSOCIATED DOMAIN-CONTAINING PROTEIN"/>
    <property type="match status" value="1"/>
</dbReference>
<evidence type="ECO:0000313" key="8">
    <source>
        <dbReference type="Proteomes" id="UP000789719"/>
    </source>
</evidence>
<dbReference type="Proteomes" id="UP000789719">
    <property type="component" value="Unassembled WGS sequence"/>
</dbReference>
<keyword evidence="5 6" id="KW-0472">Membrane</keyword>
<dbReference type="InterPro" id="IPR011701">
    <property type="entry name" value="MFS"/>
</dbReference>
<dbReference type="PANTHER" id="PTHR23513">
    <property type="entry name" value="INTEGRAL MEMBRANE EFFLUX PROTEIN-RELATED"/>
    <property type="match status" value="1"/>
</dbReference>
<evidence type="ECO:0000256" key="2">
    <source>
        <dbReference type="ARBA" id="ARBA00022475"/>
    </source>
</evidence>
<sequence length="415" mass="45456">MQLLFNNRVFRSLAFSNILNMLGTTLFSFAFIIYLNKGAHAAIWITVISILNWVPIILGALTGDMADRTKHKIKTFALIRWAQTVMYVIVAVIIQKPTMLVITAILFLNVLSDLLGGIRSGIYSHLLKVNLASDEFQEASGFSQSMTVLIDLIGGAVGLALLTLVHNNFSVFAILNAVTFALSGLIVFGARKHIKEPAVNQEKKQPTQKKSSFSQRMLLGIQELRKLPGIKSVLAYLIVINGLAASTNVLFVLSLRHHVTLWNLSFSQMFFLVTSAFSIAMFVSSLWTADIFKRLNLARLLLVHLLVQGAMAVAFLIGNGVLILVAVTALGYTLAKITPRFYGNLMRNLGTTQIGLVLGLINSVSLTLPVVTIAFFGFVAATAGVQISWGIYAVLTVMLFIPLVILRKNIISFEA</sequence>
<gene>
    <name evidence="7" type="ORF">WGH24286_00198</name>
</gene>
<feature type="transmembrane region" description="Helical" evidence="6">
    <location>
        <begin position="146"/>
        <end position="165"/>
    </location>
</feature>
<name>A0ABM8Z9E3_9LACO</name>